<dbReference type="GO" id="GO:0015288">
    <property type="term" value="F:porin activity"/>
    <property type="evidence" value="ECO:0007669"/>
    <property type="project" value="TreeGrafter"/>
</dbReference>
<dbReference type="InterPro" id="IPR051906">
    <property type="entry name" value="TolC-like"/>
</dbReference>
<dbReference type="Pfam" id="PF02321">
    <property type="entry name" value="OEP"/>
    <property type="match status" value="2"/>
</dbReference>
<evidence type="ECO:0000256" key="6">
    <source>
        <dbReference type="ARBA" id="ARBA00023136"/>
    </source>
</evidence>
<organism evidence="9 10">
    <name type="scientific">Larkinella arboricola</name>
    <dbReference type="NCBI Taxonomy" id="643671"/>
    <lineage>
        <taxon>Bacteria</taxon>
        <taxon>Pseudomonadati</taxon>
        <taxon>Bacteroidota</taxon>
        <taxon>Cytophagia</taxon>
        <taxon>Cytophagales</taxon>
        <taxon>Spirosomataceae</taxon>
        <taxon>Larkinella</taxon>
    </lineage>
</organism>
<dbReference type="RefSeq" id="WP_111629260.1">
    <property type="nucleotide sequence ID" value="NZ_QLMC01000004.1"/>
</dbReference>
<keyword evidence="10" id="KW-1185">Reference proteome</keyword>
<dbReference type="Gene3D" id="1.20.1600.10">
    <property type="entry name" value="Outer membrane efflux proteins (OEP)"/>
    <property type="match status" value="1"/>
</dbReference>
<comment type="caution">
    <text evidence="9">The sequence shown here is derived from an EMBL/GenBank/DDBJ whole genome shotgun (WGS) entry which is preliminary data.</text>
</comment>
<dbReference type="InterPro" id="IPR003423">
    <property type="entry name" value="OMP_efflux"/>
</dbReference>
<dbReference type="OrthoDB" id="9811587at2"/>
<keyword evidence="4" id="KW-1134">Transmembrane beta strand</keyword>
<protein>
    <submittedName>
        <fullName evidence="9">Outer membrane protein</fullName>
    </submittedName>
</protein>
<dbReference type="PANTHER" id="PTHR30026:SF20">
    <property type="entry name" value="OUTER MEMBRANE PROTEIN TOLC"/>
    <property type="match status" value="1"/>
</dbReference>
<evidence type="ECO:0000313" key="10">
    <source>
        <dbReference type="Proteomes" id="UP000248790"/>
    </source>
</evidence>
<feature type="chain" id="PRO_5016263379" evidence="8">
    <location>
        <begin position="33"/>
        <end position="509"/>
    </location>
</feature>
<reference evidence="9 10" key="1">
    <citation type="submission" date="2018-06" db="EMBL/GenBank/DDBJ databases">
        <title>Genomic Encyclopedia of Archaeal and Bacterial Type Strains, Phase II (KMG-II): from individual species to whole genera.</title>
        <authorList>
            <person name="Goeker M."/>
        </authorList>
    </citation>
    <scope>NUCLEOTIDE SEQUENCE [LARGE SCALE GENOMIC DNA]</scope>
    <source>
        <strain evidence="9 10">DSM 21851</strain>
    </source>
</reference>
<keyword evidence="8" id="KW-0732">Signal</keyword>
<comment type="subcellular location">
    <subcellularLocation>
        <location evidence="1">Cell outer membrane</location>
    </subcellularLocation>
</comment>
<evidence type="ECO:0000256" key="7">
    <source>
        <dbReference type="ARBA" id="ARBA00023237"/>
    </source>
</evidence>
<keyword evidence="6" id="KW-0472">Membrane</keyword>
<evidence type="ECO:0000256" key="5">
    <source>
        <dbReference type="ARBA" id="ARBA00022692"/>
    </source>
</evidence>
<dbReference type="GO" id="GO:1990281">
    <property type="term" value="C:efflux pump complex"/>
    <property type="evidence" value="ECO:0007669"/>
    <property type="project" value="TreeGrafter"/>
</dbReference>
<dbReference type="GO" id="GO:0009279">
    <property type="term" value="C:cell outer membrane"/>
    <property type="evidence" value="ECO:0007669"/>
    <property type="project" value="UniProtKB-SubCell"/>
</dbReference>
<gene>
    <name evidence="9" type="ORF">LX87_03192</name>
</gene>
<keyword evidence="3" id="KW-0813">Transport</keyword>
<feature type="signal peptide" evidence="8">
    <location>
        <begin position="1"/>
        <end position="32"/>
    </location>
</feature>
<keyword evidence="5" id="KW-0812">Transmembrane</keyword>
<comment type="similarity">
    <text evidence="2">Belongs to the outer membrane factor (OMF) (TC 1.B.17) family.</text>
</comment>
<evidence type="ECO:0000256" key="1">
    <source>
        <dbReference type="ARBA" id="ARBA00004442"/>
    </source>
</evidence>
<dbReference type="Proteomes" id="UP000248790">
    <property type="component" value="Unassembled WGS sequence"/>
</dbReference>
<keyword evidence="7" id="KW-0998">Cell outer membrane</keyword>
<sequence length="509" mass="55854">MKRFTTNKRPVNRFRLTILASLLGLSVNLSVAQTSNGQVTTSAAPASNRFSLRQCIDIALQNNLQVRQGQLNVQGSELQLRQAKLNRYPTANVFASQAFNAGYTVNPTTNSFVDQKINSNNIQASASMILFNGFALQNAVKQTSYGLQAAQQNLLANQNTVALTVVQNYLNVLTYEEQLAIAQRQAETSRNQLERTGKLVTAGTLAEAELYTIRAQLANDELAIVNAQNNLDLAKLALLQAMNLSATTNGSPSPGTIEVERYELPDPTVEAYPVSAQQVYEAALQVMPDVKAADLQVKADAMGVQVAKARLYPTLSLNGGLTTLYSSLGALNITQGESAEKRTGEYVTIGGTQYDVYTLAPTTLRAVPYTFSQQLKNNLNRGASIQLQIPLFNRFQNRNQITSAIITQKTSEISADNARLTLRQNIETAYTSMLAGANRYRATQIQVESLEKAFQAAESRFNAGALNSVDYNIAKNNLDTARANLVQAKFDYIFRTKILDFYQNKPLSF</sequence>
<proteinExistence type="inferred from homology"/>
<evidence type="ECO:0000256" key="2">
    <source>
        <dbReference type="ARBA" id="ARBA00007613"/>
    </source>
</evidence>
<accession>A0A327WUU5</accession>
<dbReference type="SUPFAM" id="SSF56954">
    <property type="entry name" value="Outer membrane efflux proteins (OEP)"/>
    <property type="match status" value="1"/>
</dbReference>
<evidence type="ECO:0000256" key="3">
    <source>
        <dbReference type="ARBA" id="ARBA00022448"/>
    </source>
</evidence>
<dbReference type="EMBL" id="QLMC01000004">
    <property type="protein sequence ID" value="RAJ95446.1"/>
    <property type="molecule type" value="Genomic_DNA"/>
</dbReference>
<evidence type="ECO:0000256" key="4">
    <source>
        <dbReference type="ARBA" id="ARBA00022452"/>
    </source>
</evidence>
<dbReference type="PANTHER" id="PTHR30026">
    <property type="entry name" value="OUTER MEMBRANE PROTEIN TOLC"/>
    <property type="match status" value="1"/>
</dbReference>
<evidence type="ECO:0000256" key="8">
    <source>
        <dbReference type="SAM" id="SignalP"/>
    </source>
</evidence>
<dbReference type="AlphaFoldDB" id="A0A327WUU5"/>
<dbReference type="GO" id="GO:0015562">
    <property type="term" value="F:efflux transmembrane transporter activity"/>
    <property type="evidence" value="ECO:0007669"/>
    <property type="project" value="InterPro"/>
</dbReference>
<name>A0A327WUU5_LARAB</name>
<evidence type="ECO:0000313" key="9">
    <source>
        <dbReference type="EMBL" id="RAJ95446.1"/>
    </source>
</evidence>